<reference evidence="3" key="1">
    <citation type="submission" date="2023-03" db="UniProtKB">
        <authorList>
            <consortium name="EnsemblMetazoa"/>
        </authorList>
    </citation>
    <scope>IDENTIFICATION</scope>
    <source>
        <strain evidence="3">MAF</strain>
    </source>
</reference>
<evidence type="ECO:0000313" key="3">
    <source>
        <dbReference type="EnsemblMetazoa" id="AMEM019622-PA"/>
    </source>
</evidence>
<feature type="domain" description="Chitin-binding type-2" evidence="2">
    <location>
        <begin position="89"/>
        <end position="147"/>
    </location>
</feature>
<evidence type="ECO:0000259" key="2">
    <source>
        <dbReference type="PROSITE" id="PS50940"/>
    </source>
</evidence>
<dbReference type="GO" id="GO:0008061">
    <property type="term" value="F:chitin binding"/>
    <property type="evidence" value="ECO:0007669"/>
    <property type="project" value="InterPro"/>
</dbReference>
<keyword evidence="1" id="KW-0732">Signal</keyword>
<dbReference type="PROSITE" id="PS50940">
    <property type="entry name" value="CHIT_BIND_II"/>
    <property type="match status" value="2"/>
</dbReference>
<name>A0A9I3MJC1_ANOME</name>
<protein>
    <recommendedName>
        <fullName evidence="2">Chitin-binding type-2 domain-containing protein</fullName>
    </recommendedName>
</protein>
<evidence type="ECO:0000313" key="4">
    <source>
        <dbReference type="Proteomes" id="UP000075903"/>
    </source>
</evidence>
<dbReference type="GO" id="GO:0005576">
    <property type="term" value="C:extracellular region"/>
    <property type="evidence" value="ECO:0007669"/>
    <property type="project" value="InterPro"/>
</dbReference>
<dbReference type="Pfam" id="PF01607">
    <property type="entry name" value="CBM_14"/>
    <property type="match status" value="2"/>
</dbReference>
<feature type="chain" id="PRO_5039892034" description="Chitin-binding type-2 domain-containing protein" evidence="1">
    <location>
        <begin position="31"/>
        <end position="147"/>
    </location>
</feature>
<feature type="domain" description="Chitin-binding type-2" evidence="2">
    <location>
        <begin position="30"/>
        <end position="79"/>
    </location>
</feature>
<dbReference type="AlphaFoldDB" id="A0A9I3MJC1"/>
<dbReference type="SUPFAM" id="SSF57625">
    <property type="entry name" value="Invertebrate chitin-binding proteins"/>
    <property type="match status" value="2"/>
</dbReference>
<accession>A0A9I3MJC1</accession>
<dbReference type="SMART" id="SM00494">
    <property type="entry name" value="ChtBD2"/>
    <property type="match status" value="2"/>
</dbReference>
<proteinExistence type="predicted"/>
<organism evidence="3 4">
    <name type="scientific">Anopheles merus</name>
    <name type="common">Mosquito</name>
    <dbReference type="NCBI Taxonomy" id="30066"/>
    <lineage>
        <taxon>Eukaryota</taxon>
        <taxon>Metazoa</taxon>
        <taxon>Ecdysozoa</taxon>
        <taxon>Arthropoda</taxon>
        <taxon>Hexapoda</taxon>
        <taxon>Insecta</taxon>
        <taxon>Pterygota</taxon>
        <taxon>Neoptera</taxon>
        <taxon>Endopterygota</taxon>
        <taxon>Diptera</taxon>
        <taxon>Nematocera</taxon>
        <taxon>Culicoidea</taxon>
        <taxon>Culicidae</taxon>
        <taxon>Anophelinae</taxon>
        <taxon>Anopheles</taxon>
    </lineage>
</organism>
<sequence>MAGAIKTHSTVAILLLFVSLSALLPFAAEAARCDGLPGGTLLIHESFADCNRYIACQHDTDHEWYCPTGEFFNPRNLQCEATCPTGRETLWCAGVPDGAFIRVPPTQAPNCQQYYTCFGGNMFLNTCPQGFFFSQLLQACTFSQDDC</sequence>
<dbReference type="Proteomes" id="UP000075903">
    <property type="component" value="Unassembled WGS sequence"/>
</dbReference>
<dbReference type="EnsemblMetazoa" id="AMEM019622-RA">
    <property type="protein sequence ID" value="AMEM019622-PA"/>
    <property type="gene ID" value="AMEM019622"/>
</dbReference>
<dbReference type="Gene3D" id="2.170.140.10">
    <property type="entry name" value="Chitin binding domain"/>
    <property type="match status" value="2"/>
</dbReference>
<evidence type="ECO:0000256" key="1">
    <source>
        <dbReference type="SAM" id="SignalP"/>
    </source>
</evidence>
<dbReference type="InterPro" id="IPR002557">
    <property type="entry name" value="Chitin-bd_dom"/>
</dbReference>
<dbReference type="InterPro" id="IPR036508">
    <property type="entry name" value="Chitin-bd_dom_sf"/>
</dbReference>
<feature type="signal peptide" evidence="1">
    <location>
        <begin position="1"/>
        <end position="30"/>
    </location>
</feature>
<keyword evidence="4" id="KW-1185">Reference proteome</keyword>